<dbReference type="STRING" id="905079.L1IT90"/>
<evidence type="ECO:0000313" key="7">
    <source>
        <dbReference type="EMBL" id="EKX39292.1"/>
    </source>
</evidence>
<dbReference type="InterPro" id="IPR011012">
    <property type="entry name" value="Longin-like_dom_sf"/>
</dbReference>
<dbReference type="GO" id="GO:0030008">
    <property type="term" value="C:TRAPP complex"/>
    <property type="evidence" value="ECO:0007669"/>
    <property type="project" value="UniProtKB-UniRule"/>
</dbReference>
<evidence type="ECO:0000313" key="8">
    <source>
        <dbReference type="EnsemblProtists" id="EKX39292"/>
    </source>
</evidence>
<dbReference type="PANTHER" id="PTHR23249">
    <property type="entry name" value="TRAFFICKING PROTEIN PARTICLE COMPLEX SUBUNIT"/>
    <property type="match status" value="1"/>
</dbReference>
<accession>L1IT90</accession>
<gene>
    <name evidence="7" type="primary">BET5</name>
    <name evidence="7" type="ORF">GUITHDRAFT_51947</name>
</gene>
<dbReference type="eggNOG" id="KOG3368">
    <property type="taxonomic scope" value="Eukaryota"/>
</dbReference>
<keyword evidence="4 6" id="KW-0333">Golgi apparatus</keyword>
<dbReference type="Pfam" id="PF04099">
    <property type="entry name" value="Sybindin"/>
    <property type="match status" value="1"/>
</dbReference>
<proteinExistence type="inferred from homology"/>
<dbReference type="InterPro" id="IPR007233">
    <property type="entry name" value="TRAPPC"/>
</dbReference>
<dbReference type="SUPFAM" id="SSF64356">
    <property type="entry name" value="SNARE-like"/>
    <property type="match status" value="1"/>
</dbReference>
<dbReference type="Gene3D" id="3.30.450.70">
    <property type="match status" value="1"/>
</dbReference>
<dbReference type="RefSeq" id="XP_005826272.1">
    <property type="nucleotide sequence ID" value="XM_005826215.1"/>
</dbReference>
<feature type="non-terminal residue" evidence="7">
    <location>
        <position position="120"/>
    </location>
</feature>
<organism evidence="7">
    <name type="scientific">Guillardia theta (strain CCMP2712)</name>
    <name type="common">Cryptophyte</name>
    <dbReference type="NCBI Taxonomy" id="905079"/>
    <lineage>
        <taxon>Eukaryota</taxon>
        <taxon>Cryptophyceae</taxon>
        <taxon>Pyrenomonadales</taxon>
        <taxon>Geminigeraceae</taxon>
        <taxon>Guillardia</taxon>
    </lineage>
</organism>
<protein>
    <recommendedName>
        <fullName evidence="6">Trafficking protein particle complex subunit</fullName>
    </recommendedName>
</protein>
<comment type="subcellular location">
    <subcellularLocation>
        <location evidence="6">Endoplasmic reticulum</location>
    </subcellularLocation>
    <subcellularLocation>
        <location evidence="6">Golgi apparatus</location>
        <location evidence="6">cis-Golgi network</location>
    </subcellularLocation>
</comment>
<dbReference type="OrthoDB" id="246406at2759"/>
<evidence type="ECO:0000256" key="6">
    <source>
        <dbReference type="RuleBase" id="RU366065"/>
    </source>
</evidence>
<dbReference type="EMBL" id="JH993041">
    <property type="protein sequence ID" value="EKX39292.1"/>
    <property type="molecule type" value="Genomic_DNA"/>
</dbReference>
<name>L1IT90_GUITC</name>
<dbReference type="Proteomes" id="UP000011087">
    <property type="component" value="Unassembled WGS sequence"/>
</dbReference>
<keyword evidence="9" id="KW-1185">Reference proteome</keyword>
<dbReference type="HOGENOM" id="CLU_053380_4_0_1"/>
<reference evidence="8" key="3">
    <citation type="submission" date="2016-03" db="UniProtKB">
        <authorList>
            <consortium name="EnsemblProtists"/>
        </authorList>
    </citation>
    <scope>IDENTIFICATION</scope>
</reference>
<evidence type="ECO:0000313" key="9">
    <source>
        <dbReference type="Proteomes" id="UP000011087"/>
    </source>
</evidence>
<comment type="subunit">
    <text evidence="6">Part of the multisubunit transport protein particle (TRAPP) complex.</text>
</comment>
<dbReference type="PaxDb" id="55529-EKX39292"/>
<evidence type="ECO:0000256" key="2">
    <source>
        <dbReference type="ARBA" id="ARBA00022824"/>
    </source>
</evidence>
<evidence type="ECO:0000256" key="5">
    <source>
        <dbReference type="ARBA" id="ARBA00038167"/>
    </source>
</evidence>
<dbReference type="GO" id="GO:0006888">
    <property type="term" value="P:endoplasmic reticulum to Golgi vesicle-mediated transport"/>
    <property type="evidence" value="ECO:0007669"/>
    <property type="project" value="UniProtKB-UniRule"/>
</dbReference>
<dbReference type="OMA" id="GKLMYGM"/>
<comment type="similarity">
    <text evidence="5">Belongs to the TRAPP small subunits family. BET5 subfamily.</text>
</comment>
<dbReference type="SMART" id="SM01399">
    <property type="entry name" value="Sybindin"/>
    <property type="match status" value="1"/>
</dbReference>
<keyword evidence="3 6" id="KW-0931">ER-Golgi transport</keyword>
<reference evidence="7 9" key="1">
    <citation type="journal article" date="2012" name="Nature">
        <title>Algal genomes reveal evolutionary mosaicism and the fate of nucleomorphs.</title>
        <authorList>
            <consortium name="DOE Joint Genome Institute"/>
            <person name="Curtis B.A."/>
            <person name="Tanifuji G."/>
            <person name="Burki F."/>
            <person name="Gruber A."/>
            <person name="Irimia M."/>
            <person name="Maruyama S."/>
            <person name="Arias M.C."/>
            <person name="Ball S.G."/>
            <person name="Gile G.H."/>
            <person name="Hirakawa Y."/>
            <person name="Hopkins J.F."/>
            <person name="Kuo A."/>
            <person name="Rensing S.A."/>
            <person name="Schmutz J."/>
            <person name="Symeonidi A."/>
            <person name="Elias M."/>
            <person name="Eveleigh R.J."/>
            <person name="Herman E.K."/>
            <person name="Klute M.J."/>
            <person name="Nakayama T."/>
            <person name="Obornik M."/>
            <person name="Reyes-Prieto A."/>
            <person name="Armbrust E.V."/>
            <person name="Aves S.J."/>
            <person name="Beiko R.G."/>
            <person name="Coutinho P."/>
            <person name="Dacks J.B."/>
            <person name="Durnford D.G."/>
            <person name="Fast N.M."/>
            <person name="Green B.R."/>
            <person name="Grisdale C.J."/>
            <person name="Hempel F."/>
            <person name="Henrissat B."/>
            <person name="Hoppner M.P."/>
            <person name="Ishida K."/>
            <person name="Kim E."/>
            <person name="Koreny L."/>
            <person name="Kroth P.G."/>
            <person name="Liu Y."/>
            <person name="Malik S.B."/>
            <person name="Maier U.G."/>
            <person name="McRose D."/>
            <person name="Mock T."/>
            <person name="Neilson J.A."/>
            <person name="Onodera N.T."/>
            <person name="Poole A.M."/>
            <person name="Pritham E.J."/>
            <person name="Richards T.A."/>
            <person name="Rocap G."/>
            <person name="Roy S.W."/>
            <person name="Sarai C."/>
            <person name="Schaack S."/>
            <person name="Shirato S."/>
            <person name="Slamovits C.H."/>
            <person name="Spencer D.F."/>
            <person name="Suzuki S."/>
            <person name="Worden A.Z."/>
            <person name="Zauner S."/>
            <person name="Barry K."/>
            <person name="Bell C."/>
            <person name="Bharti A.K."/>
            <person name="Crow J.A."/>
            <person name="Grimwood J."/>
            <person name="Kramer R."/>
            <person name="Lindquist E."/>
            <person name="Lucas S."/>
            <person name="Salamov A."/>
            <person name="McFadden G.I."/>
            <person name="Lane C.E."/>
            <person name="Keeling P.J."/>
            <person name="Gray M.W."/>
            <person name="Grigoriev I.V."/>
            <person name="Archibald J.M."/>
        </authorList>
    </citation>
    <scope>NUCLEOTIDE SEQUENCE</scope>
    <source>
        <strain evidence="7 9">CCMP2712</strain>
    </source>
</reference>
<evidence type="ECO:0000256" key="1">
    <source>
        <dbReference type="ARBA" id="ARBA00022448"/>
    </source>
</evidence>
<reference evidence="9" key="2">
    <citation type="submission" date="2012-11" db="EMBL/GenBank/DDBJ databases">
        <authorList>
            <person name="Kuo A."/>
            <person name="Curtis B.A."/>
            <person name="Tanifuji G."/>
            <person name="Burki F."/>
            <person name="Gruber A."/>
            <person name="Irimia M."/>
            <person name="Maruyama S."/>
            <person name="Arias M.C."/>
            <person name="Ball S.G."/>
            <person name="Gile G.H."/>
            <person name="Hirakawa Y."/>
            <person name="Hopkins J.F."/>
            <person name="Rensing S.A."/>
            <person name="Schmutz J."/>
            <person name="Symeonidi A."/>
            <person name="Elias M."/>
            <person name="Eveleigh R.J."/>
            <person name="Herman E.K."/>
            <person name="Klute M.J."/>
            <person name="Nakayama T."/>
            <person name="Obornik M."/>
            <person name="Reyes-Prieto A."/>
            <person name="Armbrust E.V."/>
            <person name="Aves S.J."/>
            <person name="Beiko R.G."/>
            <person name="Coutinho P."/>
            <person name="Dacks J.B."/>
            <person name="Durnford D.G."/>
            <person name="Fast N.M."/>
            <person name="Green B.R."/>
            <person name="Grisdale C."/>
            <person name="Hempe F."/>
            <person name="Henrissat B."/>
            <person name="Hoppner M.P."/>
            <person name="Ishida K.-I."/>
            <person name="Kim E."/>
            <person name="Koreny L."/>
            <person name="Kroth P.G."/>
            <person name="Liu Y."/>
            <person name="Malik S.-B."/>
            <person name="Maier U.G."/>
            <person name="McRose D."/>
            <person name="Mock T."/>
            <person name="Neilson J.A."/>
            <person name="Onodera N.T."/>
            <person name="Poole A.M."/>
            <person name="Pritham E.J."/>
            <person name="Richards T.A."/>
            <person name="Rocap G."/>
            <person name="Roy S.W."/>
            <person name="Sarai C."/>
            <person name="Schaack S."/>
            <person name="Shirato S."/>
            <person name="Slamovits C.H."/>
            <person name="Spencer D.F."/>
            <person name="Suzuki S."/>
            <person name="Worden A.Z."/>
            <person name="Zauner S."/>
            <person name="Barry K."/>
            <person name="Bell C."/>
            <person name="Bharti A.K."/>
            <person name="Crow J.A."/>
            <person name="Grimwood J."/>
            <person name="Kramer R."/>
            <person name="Lindquist E."/>
            <person name="Lucas S."/>
            <person name="Salamov A."/>
            <person name="McFadden G.I."/>
            <person name="Lane C.E."/>
            <person name="Keeling P.J."/>
            <person name="Gray M.W."/>
            <person name="Grigoriev I.V."/>
            <person name="Archibald J.M."/>
        </authorList>
    </citation>
    <scope>NUCLEOTIDE SEQUENCE</scope>
    <source>
        <strain evidence="9">CCMP2712</strain>
    </source>
</reference>
<dbReference type="GO" id="GO:0005794">
    <property type="term" value="C:Golgi apparatus"/>
    <property type="evidence" value="ECO:0007669"/>
    <property type="project" value="UniProtKB-SubCell"/>
</dbReference>
<dbReference type="GeneID" id="17296004"/>
<dbReference type="GO" id="GO:0005783">
    <property type="term" value="C:endoplasmic reticulum"/>
    <property type="evidence" value="ECO:0007669"/>
    <property type="project" value="UniProtKB-SubCell"/>
</dbReference>
<dbReference type="KEGG" id="gtt:GUITHDRAFT_51947"/>
<dbReference type="AlphaFoldDB" id="L1IT90"/>
<dbReference type="PANTHER" id="PTHR23249:SF16">
    <property type="entry name" value="TRAFFICKING PROTEIN PARTICLE COMPLEX SUBUNIT 1"/>
    <property type="match status" value="1"/>
</dbReference>
<evidence type="ECO:0000256" key="4">
    <source>
        <dbReference type="ARBA" id="ARBA00023034"/>
    </source>
</evidence>
<sequence>RNGVCLYYEDWHRVKRPKNLPEEQKLIFGLLFSLKGFLELFSRTGRAPKLQVCLLLCSRVEVMGIFSPCCSTSTYKLHYYETPTGLRFILITDPPVPSLRECLRQIYSHIYVEYVTKNPL</sequence>
<keyword evidence="2 6" id="KW-0256">Endoplasmic reticulum</keyword>
<dbReference type="EnsemblProtists" id="EKX39292">
    <property type="protein sequence ID" value="EKX39292"/>
    <property type="gene ID" value="GUITHDRAFT_51947"/>
</dbReference>
<feature type="non-terminal residue" evidence="7">
    <location>
        <position position="1"/>
    </location>
</feature>
<keyword evidence="1 6" id="KW-0813">Transport</keyword>
<evidence type="ECO:0000256" key="3">
    <source>
        <dbReference type="ARBA" id="ARBA00022892"/>
    </source>
</evidence>